<dbReference type="AlphaFoldDB" id="A0AAD5NA48"/>
<proteinExistence type="predicted"/>
<protein>
    <submittedName>
        <fullName evidence="1">Uncharacterized protein</fullName>
    </submittedName>
</protein>
<organism evidence="1 2">
    <name type="scientific">Parelaphostrongylus tenuis</name>
    <name type="common">Meningeal worm</name>
    <dbReference type="NCBI Taxonomy" id="148309"/>
    <lineage>
        <taxon>Eukaryota</taxon>
        <taxon>Metazoa</taxon>
        <taxon>Ecdysozoa</taxon>
        <taxon>Nematoda</taxon>
        <taxon>Chromadorea</taxon>
        <taxon>Rhabditida</taxon>
        <taxon>Rhabditina</taxon>
        <taxon>Rhabditomorpha</taxon>
        <taxon>Strongyloidea</taxon>
        <taxon>Metastrongylidae</taxon>
        <taxon>Parelaphostrongylus</taxon>
    </lineage>
</organism>
<dbReference type="Proteomes" id="UP001196413">
    <property type="component" value="Unassembled WGS sequence"/>
</dbReference>
<gene>
    <name evidence="1" type="ORF">KIN20_024637</name>
</gene>
<keyword evidence="2" id="KW-1185">Reference proteome</keyword>
<reference evidence="1" key="1">
    <citation type="submission" date="2021-06" db="EMBL/GenBank/DDBJ databases">
        <title>Parelaphostrongylus tenuis whole genome reference sequence.</title>
        <authorList>
            <person name="Garwood T.J."/>
            <person name="Larsen P.A."/>
            <person name="Fountain-Jones N.M."/>
            <person name="Garbe J.R."/>
            <person name="Macchietto M.G."/>
            <person name="Kania S.A."/>
            <person name="Gerhold R.W."/>
            <person name="Richards J.E."/>
            <person name="Wolf T.M."/>
        </authorList>
    </citation>
    <scope>NUCLEOTIDE SEQUENCE</scope>
    <source>
        <strain evidence="1">MNPRO001-30</strain>
        <tissue evidence="1">Meninges</tissue>
    </source>
</reference>
<dbReference type="EMBL" id="JAHQIW010004999">
    <property type="protein sequence ID" value="KAJ1364516.1"/>
    <property type="molecule type" value="Genomic_DNA"/>
</dbReference>
<evidence type="ECO:0000313" key="2">
    <source>
        <dbReference type="Proteomes" id="UP001196413"/>
    </source>
</evidence>
<evidence type="ECO:0000313" key="1">
    <source>
        <dbReference type="EMBL" id="KAJ1364516.1"/>
    </source>
</evidence>
<comment type="caution">
    <text evidence="1">The sequence shown here is derived from an EMBL/GenBank/DDBJ whole genome shotgun (WGS) entry which is preliminary data.</text>
</comment>
<accession>A0AAD5NA48</accession>
<sequence>MSNLSSTTFHIHSENIAASVIMATFWVINQCNNTLYPEKLSDEVRRLQDCLSLA</sequence>
<name>A0AAD5NA48_PARTN</name>